<evidence type="ECO:0000259" key="1">
    <source>
        <dbReference type="Pfam" id="PF13229"/>
    </source>
</evidence>
<dbReference type="InterPro" id="IPR006626">
    <property type="entry name" value="PbH1"/>
</dbReference>
<gene>
    <name evidence="2" type="ORF">WJ0W_002551</name>
</gene>
<organism evidence="2 3">
    <name type="scientific">Paenibacillus melissococcoides</name>
    <dbReference type="NCBI Taxonomy" id="2912268"/>
    <lineage>
        <taxon>Bacteria</taxon>
        <taxon>Bacillati</taxon>
        <taxon>Bacillota</taxon>
        <taxon>Bacilli</taxon>
        <taxon>Bacillales</taxon>
        <taxon>Paenibacillaceae</taxon>
        <taxon>Paenibacillus</taxon>
    </lineage>
</organism>
<dbReference type="InterPro" id="IPR011050">
    <property type="entry name" value="Pectin_lyase_fold/virulence"/>
</dbReference>
<dbReference type="Gene3D" id="2.160.20.10">
    <property type="entry name" value="Single-stranded right-handed beta-helix, Pectin lyase-like"/>
    <property type="match status" value="1"/>
</dbReference>
<protein>
    <submittedName>
        <fullName evidence="2">Right-handed parallel beta-helix repeat-containing protein</fullName>
    </submittedName>
</protein>
<dbReference type="SUPFAM" id="SSF51126">
    <property type="entry name" value="Pectin lyase-like"/>
    <property type="match status" value="1"/>
</dbReference>
<comment type="caution">
    <text evidence="2">The sequence shown here is derived from an EMBL/GenBank/DDBJ whole genome shotgun (WGS) entry which is preliminary data.</text>
</comment>
<dbReference type="RefSeq" id="WP_213427016.1">
    <property type="nucleotide sequence ID" value="NZ_AP031286.1"/>
</dbReference>
<dbReference type="InterPro" id="IPR012334">
    <property type="entry name" value="Pectin_lyas_fold"/>
</dbReference>
<dbReference type="Pfam" id="PF13229">
    <property type="entry name" value="Beta_helix"/>
    <property type="match status" value="1"/>
</dbReference>
<dbReference type="EMBL" id="CALYLO010000003">
    <property type="protein sequence ID" value="CAH8245316.1"/>
    <property type="molecule type" value="Genomic_DNA"/>
</dbReference>
<evidence type="ECO:0000313" key="2">
    <source>
        <dbReference type="EMBL" id="CAH8245316.1"/>
    </source>
</evidence>
<accession>A0ABM9G1Y0</accession>
<reference evidence="2" key="1">
    <citation type="submission" date="2022-06" db="EMBL/GenBank/DDBJ databases">
        <authorList>
            <person name="Dietemann V."/>
            <person name="Ory F."/>
            <person name="Dainat B."/>
            <person name="Oberhansli S."/>
        </authorList>
    </citation>
    <scope>NUCLEOTIDE SEQUENCE</scope>
    <source>
        <strain evidence="2">Ena-SAMPLE-TAB-26-04-2022-14:26:32:270-5432</strain>
    </source>
</reference>
<dbReference type="InterPro" id="IPR039448">
    <property type="entry name" value="Beta_helix"/>
</dbReference>
<name>A0ABM9G1Y0_9BACL</name>
<evidence type="ECO:0000313" key="3">
    <source>
        <dbReference type="Proteomes" id="UP001154322"/>
    </source>
</evidence>
<dbReference type="Proteomes" id="UP001154322">
    <property type="component" value="Unassembled WGS sequence"/>
</dbReference>
<proteinExistence type="predicted"/>
<keyword evidence="3" id="KW-1185">Reference proteome</keyword>
<feature type="domain" description="Right handed beta helix" evidence="1">
    <location>
        <begin position="123"/>
        <end position="278"/>
    </location>
</feature>
<sequence length="344" mass="36426">MMTMTSSGCGRKPKRGRSAGLAILLLVSVFAAMGVAHAESRSVPAGKAADEVIACGTASCLQSALKKVAPGQRIVLAPGTYTGSFSSDVNGTSSQPIRMESEDPENPAVLSGYAVGSGYSLRIRGDYWIISNLKFTNAQKGIILDHSNHTLITDVEVYDTGMEAVHFRDGSSYSTIQNSRIHDTGKTGPGYGEGVYVGSAEGASYNQNTHYNTIRNVVFGPNVAAEHIDIKERTIGTVVENCTFYGQGISGANYADSFIDVKGNNAVIRSNIGYQNGNGNIADAFQVHQVVSGWGLNNEFAHNTLYLTDPSVYVIGAYGNAAATAIQNTRTPAGNMYKGNVTVQ</sequence>
<dbReference type="SMART" id="SM00710">
    <property type="entry name" value="PbH1"/>
    <property type="match status" value="5"/>
</dbReference>